<comment type="caution">
    <text evidence="3">The sequence shown here is derived from an EMBL/GenBank/DDBJ whole genome shotgun (WGS) entry which is preliminary data.</text>
</comment>
<proteinExistence type="predicted"/>
<protein>
    <recommendedName>
        <fullName evidence="5">Porin</fullName>
    </recommendedName>
</protein>
<keyword evidence="2" id="KW-0732">Signal</keyword>
<dbReference type="OrthoDB" id="5372286at2"/>
<evidence type="ECO:0000313" key="3">
    <source>
        <dbReference type="EMBL" id="TBO29443.1"/>
    </source>
</evidence>
<feature type="chain" id="PRO_5020308282" description="Porin" evidence="2">
    <location>
        <begin position="28"/>
        <end position="581"/>
    </location>
</feature>
<evidence type="ECO:0000313" key="4">
    <source>
        <dbReference type="Proteomes" id="UP000292120"/>
    </source>
</evidence>
<feature type="region of interest" description="Disordered" evidence="1">
    <location>
        <begin position="73"/>
        <end position="96"/>
    </location>
</feature>
<keyword evidence="4" id="KW-1185">Reference proteome</keyword>
<feature type="signal peptide" evidence="2">
    <location>
        <begin position="1"/>
        <end position="27"/>
    </location>
</feature>
<dbReference type="InterPro" id="IPR032638">
    <property type="entry name" value="Porin_5"/>
</dbReference>
<dbReference type="AlphaFoldDB" id="A0A4Q9GYW3"/>
<dbReference type="Proteomes" id="UP000292120">
    <property type="component" value="Unassembled WGS sequence"/>
</dbReference>
<sequence>MFTMTSYPSTSMRAVACAAWLSLSVSAAVANPAVAAPERESLESLRQTTLALIQALVDKGVLTAEAAQAMRLQAQQQAQQPTPAQPSAGQPAAPGTAAVPVQRVPYIPDSVKAQIRTEVREEVLSQARAERWGMPGIVPPWVSRLQIDGDVRFRHQSDSLDAGNTPASNYVSAVLDQSPAVTRALSYASVSNGFPTETTTEGRDRERLRMRLGVTARVSDEVGVGIRLATGSATDRVSTNQTLGQNFNKYQLMVDRAFIRLTPLAGLNQPYGLDLSFGRIPNPWFSTDMVWSENLNFEGAAVSGRWTNADDTFEPFATVGAFPLRERRAPVQRERWLYGAQVGARFNLSPLSRFKVGLAYYEYQNIEGREEEDWLVSGTDFVAGPSYGQTAYGDALRQKGNTLYEISAAPVGVSDYPVLFGLAHRFKPLVLTASAQFDHFSPFNLLATAEYVRNTAFSQTDFRARAGSRFDGVDAGGRRDGYHVKLAVGHLDVREAGEWQLSLGYKHLGSDAVLDAFTDSDLGLGGTNIKGYILGLNLGLARNTTLGVRYLSASNIDSTINDTNPGQLGVNTLQVELNVRF</sequence>
<dbReference type="Pfam" id="PF16930">
    <property type="entry name" value="Porin_5"/>
    <property type="match status" value="1"/>
</dbReference>
<evidence type="ECO:0000256" key="1">
    <source>
        <dbReference type="SAM" id="MobiDB-lite"/>
    </source>
</evidence>
<reference evidence="3 4" key="1">
    <citation type="submission" date="2019-02" db="EMBL/GenBank/DDBJ databases">
        <title>Aquabacterium sp. strain KMB7.</title>
        <authorList>
            <person name="Chen W.-M."/>
        </authorList>
    </citation>
    <scope>NUCLEOTIDE SEQUENCE [LARGE SCALE GENOMIC DNA]</scope>
    <source>
        <strain evidence="3 4">KMB7</strain>
    </source>
</reference>
<name>A0A4Q9GYW3_9BURK</name>
<dbReference type="EMBL" id="SIXI01000005">
    <property type="protein sequence ID" value="TBO29443.1"/>
    <property type="molecule type" value="Genomic_DNA"/>
</dbReference>
<evidence type="ECO:0008006" key="5">
    <source>
        <dbReference type="Google" id="ProtNLM"/>
    </source>
</evidence>
<gene>
    <name evidence="3" type="ORF">EYS42_13665</name>
</gene>
<accession>A0A4Q9GYW3</accession>
<evidence type="ECO:0000256" key="2">
    <source>
        <dbReference type="SAM" id="SignalP"/>
    </source>
</evidence>
<organism evidence="3 4">
    <name type="scientific">Aquabacterium lacunae</name>
    <dbReference type="NCBI Taxonomy" id="2528630"/>
    <lineage>
        <taxon>Bacteria</taxon>
        <taxon>Pseudomonadati</taxon>
        <taxon>Pseudomonadota</taxon>
        <taxon>Betaproteobacteria</taxon>
        <taxon>Burkholderiales</taxon>
        <taxon>Aquabacterium</taxon>
    </lineage>
</organism>